<organism evidence="12 13">
    <name type="scientific">Plutella xylostella</name>
    <name type="common">Diamondback moth</name>
    <name type="synonym">Plutella maculipennis</name>
    <dbReference type="NCBI Taxonomy" id="51655"/>
    <lineage>
        <taxon>Eukaryota</taxon>
        <taxon>Metazoa</taxon>
        <taxon>Ecdysozoa</taxon>
        <taxon>Arthropoda</taxon>
        <taxon>Hexapoda</taxon>
        <taxon>Insecta</taxon>
        <taxon>Pterygota</taxon>
        <taxon>Neoptera</taxon>
        <taxon>Endopterygota</taxon>
        <taxon>Lepidoptera</taxon>
        <taxon>Glossata</taxon>
        <taxon>Ditrysia</taxon>
        <taxon>Yponomeutoidea</taxon>
        <taxon>Plutellidae</taxon>
        <taxon>Plutella</taxon>
    </lineage>
</organism>
<feature type="zinc finger region" description="C3H1-type" evidence="7">
    <location>
        <begin position="160"/>
        <end position="188"/>
    </location>
</feature>
<evidence type="ECO:0000259" key="10">
    <source>
        <dbReference type="PROSITE" id="PS50102"/>
    </source>
</evidence>
<evidence type="ECO:0000256" key="9">
    <source>
        <dbReference type="SAM" id="MobiDB-lite"/>
    </source>
</evidence>
<dbReference type="InterPro" id="IPR012677">
    <property type="entry name" value="Nucleotide-bd_a/b_plait_sf"/>
</dbReference>
<dbReference type="SMART" id="SM00360">
    <property type="entry name" value="RRM"/>
    <property type="match status" value="1"/>
</dbReference>
<feature type="domain" description="C3H1-type" evidence="11">
    <location>
        <begin position="160"/>
        <end position="188"/>
    </location>
</feature>
<comment type="caution">
    <text evidence="12">The sequence shown here is derived from an EMBL/GenBank/DDBJ whole genome shotgun (WGS) entry which is preliminary data.</text>
</comment>
<feature type="compositionally biased region" description="Basic and acidic residues" evidence="9">
    <location>
        <begin position="360"/>
        <end position="378"/>
    </location>
</feature>
<feature type="domain" description="RRM" evidence="10">
    <location>
        <begin position="219"/>
        <end position="298"/>
    </location>
</feature>
<dbReference type="SUPFAM" id="SSF54928">
    <property type="entry name" value="RNA-binding domain, RBD"/>
    <property type="match status" value="1"/>
</dbReference>
<name>A0A8S4DJ63_PLUXY</name>
<reference evidence="12" key="1">
    <citation type="submission" date="2020-11" db="EMBL/GenBank/DDBJ databases">
        <authorList>
            <person name="Whiteford S."/>
        </authorList>
    </citation>
    <scope>NUCLEOTIDE SEQUENCE</scope>
</reference>
<feature type="zinc finger region" description="C3H1-type" evidence="7">
    <location>
        <begin position="300"/>
        <end position="327"/>
    </location>
</feature>
<dbReference type="InterPro" id="IPR000571">
    <property type="entry name" value="Znf_CCCH"/>
</dbReference>
<sequence length="408" mass="49600">MTLQNLMGKHTEWRKIAKKERRRKIRIQRARNLDIQSNLTTSEYKNWLEEQELFELEQIEKKNMEEHQKWMRAEEVSLAKWNKLQENMRRAHQLQIEKEAKIRQEWEEEQIKIKKAEERLKQIEEENKKQQQQFMEKLEQFLSGDTREPPQELLTLRETKPGMEACPFFYKTACCRFADQCSRNHQYPGIAKTLLATNFFTHFGLENSNYNEYDTDLMLEYEENDTYKDFKDFFYDVLPEFEKFGKVVQFKVCNNYEKHLRGNTYIEYAELRSAISAYRALHSRWYGGRQISLQFCEINSWKNAICGLQSSRRCPKGRACNFMHVFKNPDNLFNTFSTPYENRVRTPRRSWRWSESPEVTDSRRRVRDLKSREEERSKEKRRSRHSEEDKRRSSRRSHSRDKGRSTRK</sequence>
<dbReference type="GO" id="GO:0003723">
    <property type="term" value="F:RNA binding"/>
    <property type="evidence" value="ECO:0007669"/>
    <property type="project" value="UniProtKB-UniRule"/>
</dbReference>
<evidence type="ECO:0000313" key="12">
    <source>
        <dbReference type="EMBL" id="CAG9099691.1"/>
    </source>
</evidence>
<dbReference type="Pfam" id="PF00076">
    <property type="entry name" value="RRM_1"/>
    <property type="match status" value="1"/>
</dbReference>
<keyword evidence="8" id="KW-0175">Coiled coil</keyword>
<dbReference type="Gene3D" id="2.30.30.1190">
    <property type="match status" value="1"/>
</dbReference>
<keyword evidence="2" id="KW-0677">Repeat</keyword>
<keyword evidence="13" id="KW-1185">Reference proteome</keyword>
<evidence type="ECO:0000256" key="8">
    <source>
        <dbReference type="SAM" id="Coils"/>
    </source>
</evidence>
<dbReference type="SMART" id="SM00356">
    <property type="entry name" value="ZnF_C3H1"/>
    <property type="match status" value="2"/>
</dbReference>
<keyword evidence="4 7" id="KW-0862">Zinc</keyword>
<dbReference type="PROSITE" id="PS50102">
    <property type="entry name" value="RRM"/>
    <property type="match status" value="1"/>
</dbReference>
<dbReference type="AlphaFoldDB" id="A0A8S4DJ63"/>
<evidence type="ECO:0000256" key="5">
    <source>
        <dbReference type="ARBA" id="ARBA00022884"/>
    </source>
</evidence>
<proteinExistence type="predicted"/>
<dbReference type="PANTHER" id="PTHR12620">
    <property type="entry name" value="U2 SNRNP AUXILIARY FACTOR, SMALL SUBUNIT"/>
    <property type="match status" value="1"/>
</dbReference>
<dbReference type="InterPro" id="IPR000504">
    <property type="entry name" value="RRM_dom"/>
</dbReference>
<evidence type="ECO:0000259" key="11">
    <source>
        <dbReference type="PROSITE" id="PS50103"/>
    </source>
</evidence>
<dbReference type="EMBL" id="CAJHNJ030000005">
    <property type="protein sequence ID" value="CAG9099691.1"/>
    <property type="molecule type" value="Genomic_DNA"/>
</dbReference>
<dbReference type="InterPro" id="IPR003954">
    <property type="entry name" value="RRM_euk-type"/>
</dbReference>
<accession>A0A8S4DJ63</accession>
<evidence type="ECO:0000256" key="3">
    <source>
        <dbReference type="ARBA" id="ARBA00022771"/>
    </source>
</evidence>
<keyword evidence="3 7" id="KW-0863">Zinc-finger</keyword>
<dbReference type="Gene3D" id="3.30.70.330">
    <property type="match status" value="1"/>
</dbReference>
<evidence type="ECO:0000256" key="4">
    <source>
        <dbReference type="ARBA" id="ARBA00022833"/>
    </source>
</evidence>
<feature type="domain" description="C3H1-type" evidence="11">
    <location>
        <begin position="300"/>
        <end position="327"/>
    </location>
</feature>
<keyword evidence="5 6" id="KW-0694">RNA-binding</keyword>
<dbReference type="PROSITE" id="PS50103">
    <property type="entry name" value="ZF_C3H1"/>
    <property type="match status" value="2"/>
</dbReference>
<keyword evidence="1 7" id="KW-0479">Metal-binding</keyword>
<dbReference type="GO" id="GO:0089701">
    <property type="term" value="C:U2AF complex"/>
    <property type="evidence" value="ECO:0007669"/>
    <property type="project" value="InterPro"/>
</dbReference>
<evidence type="ECO:0000256" key="6">
    <source>
        <dbReference type="PROSITE-ProRule" id="PRU00176"/>
    </source>
</evidence>
<dbReference type="GO" id="GO:0008270">
    <property type="term" value="F:zinc ion binding"/>
    <property type="evidence" value="ECO:0007669"/>
    <property type="project" value="UniProtKB-KW"/>
</dbReference>
<gene>
    <name evidence="12" type="ORF">PLXY2_LOCUS2261</name>
</gene>
<feature type="coiled-coil region" evidence="8">
    <location>
        <begin position="89"/>
        <end position="140"/>
    </location>
</feature>
<evidence type="ECO:0000313" key="13">
    <source>
        <dbReference type="Proteomes" id="UP000653454"/>
    </source>
</evidence>
<evidence type="ECO:0000256" key="7">
    <source>
        <dbReference type="PROSITE-ProRule" id="PRU00723"/>
    </source>
</evidence>
<evidence type="ECO:0000256" key="2">
    <source>
        <dbReference type="ARBA" id="ARBA00022737"/>
    </source>
</evidence>
<dbReference type="Proteomes" id="UP000653454">
    <property type="component" value="Unassembled WGS sequence"/>
</dbReference>
<dbReference type="InterPro" id="IPR035979">
    <property type="entry name" value="RBD_domain_sf"/>
</dbReference>
<dbReference type="PRINTS" id="PR01848">
    <property type="entry name" value="U2AUXFACTOR"/>
</dbReference>
<evidence type="ECO:0000256" key="1">
    <source>
        <dbReference type="ARBA" id="ARBA00022723"/>
    </source>
</evidence>
<protein>
    <submittedName>
        <fullName evidence="12">(diamondback moth) hypothetical protein</fullName>
    </submittedName>
</protein>
<dbReference type="GO" id="GO:0000398">
    <property type="term" value="P:mRNA splicing, via spliceosome"/>
    <property type="evidence" value="ECO:0007669"/>
    <property type="project" value="InterPro"/>
</dbReference>
<dbReference type="InterPro" id="IPR009145">
    <property type="entry name" value="U2AF_small"/>
</dbReference>
<feature type="region of interest" description="Disordered" evidence="9">
    <location>
        <begin position="358"/>
        <end position="408"/>
    </location>
</feature>
<dbReference type="SMART" id="SM00361">
    <property type="entry name" value="RRM_1"/>
    <property type="match status" value="1"/>
</dbReference>